<evidence type="ECO:0000259" key="14">
    <source>
        <dbReference type="Pfam" id="PF00288"/>
    </source>
</evidence>
<evidence type="ECO:0000256" key="11">
    <source>
        <dbReference type="ARBA" id="ARBA00049375"/>
    </source>
</evidence>
<sequence length="307" mass="31915">MQHKRIAPGQCVRVEVPASSANLGPGFDSLGLGIELRDVLEVEVTGDGLVIEVEGAGAGEVPTDERHLVYRSMRTYWERVGATPPNGLKLLCRNVIPHSRGLGSSASAIVAGVSAAAGLLGPLGDEARALVNDVASALEGHPDNASASVYGGFTASWFDERDQAWRTVHPGLHPDVNVAVLVPDFTLATDKARAALPAAVPLADAARNAGRTALLVHAMTSDPTKLLPATADWLHQENRRGAYPQSMAVVDDLRGRGIAAFVSGAGPTVLAVGTATELDAVGVPGPGWQVLRPGIALDGVRVVSHNR</sequence>
<name>A0A3D9UQV9_9MICO</name>
<comment type="function">
    <text evidence="12 13">Catalyzes the ATP-dependent phosphorylation of L-homoserine to L-homoserine phosphate.</text>
</comment>
<dbReference type="InterPro" id="IPR014721">
    <property type="entry name" value="Ribsml_uS5_D2-typ_fold_subgr"/>
</dbReference>
<keyword evidence="5 13" id="KW-0028">Amino-acid biosynthesis</keyword>
<evidence type="ECO:0000313" key="16">
    <source>
        <dbReference type="Proteomes" id="UP000256253"/>
    </source>
</evidence>
<dbReference type="Pfam" id="PF00288">
    <property type="entry name" value="GHMP_kinases_N"/>
    <property type="match status" value="1"/>
</dbReference>
<evidence type="ECO:0000256" key="3">
    <source>
        <dbReference type="ARBA" id="ARBA00012078"/>
    </source>
</evidence>
<dbReference type="Gene3D" id="3.30.70.890">
    <property type="entry name" value="GHMP kinase, C-terminal domain"/>
    <property type="match status" value="1"/>
</dbReference>
<dbReference type="PIRSF" id="PIRSF000676">
    <property type="entry name" value="Homoser_kin"/>
    <property type="match status" value="1"/>
</dbReference>
<dbReference type="Gene3D" id="3.30.230.10">
    <property type="match status" value="1"/>
</dbReference>
<evidence type="ECO:0000256" key="7">
    <source>
        <dbReference type="ARBA" id="ARBA00022697"/>
    </source>
</evidence>
<dbReference type="InterPro" id="IPR006203">
    <property type="entry name" value="GHMP_knse_ATP-bd_CS"/>
</dbReference>
<dbReference type="Proteomes" id="UP000256253">
    <property type="component" value="Unassembled WGS sequence"/>
</dbReference>
<dbReference type="GO" id="GO:0009088">
    <property type="term" value="P:threonine biosynthetic process"/>
    <property type="evidence" value="ECO:0007669"/>
    <property type="project" value="UniProtKB-UniRule"/>
</dbReference>
<organism evidence="15 16">
    <name type="scientific">Calidifontibacter indicus</name>
    <dbReference type="NCBI Taxonomy" id="419650"/>
    <lineage>
        <taxon>Bacteria</taxon>
        <taxon>Bacillati</taxon>
        <taxon>Actinomycetota</taxon>
        <taxon>Actinomycetes</taxon>
        <taxon>Micrococcales</taxon>
        <taxon>Dermacoccaceae</taxon>
        <taxon>Calidifontibacter</taxon>
    </lineage>
</organism>
<accession>A0A3D9UQV9</accession>
<dbReference type="InterPro" id="IPR020568">
    <property type="entry name" value="Ribosomal_Su5_D2-typ_SF"/>
</dbReference>
<dbReference type="PROSITE" id="PS00627">
    <property type="entry name" value="GHMP_KINASES_ATP"/>
    <property type="match status" value="1"/>
</dbReference>
<feature type="domain" description="GHMP kinase N-terminal" evidence="14">
    <location>
        <begin position="68"/>
        <end position="152"/>
    </location>
</feature>
<reference evidence="15 16" key="1">
    <citation type="submission" date="2018-08" db="EMBL/GenBank/DDBJ databases">
        <title>Sequencing the genomes of 1000 actinobacteria strains.</title>
        <authorList>
            <person name="Klenk H.-P."/>
        </authorList>
    </citation>
    <scope>NUCLEOTIDE SEQUENCE [LARGE SCALE GENOMIC DNA]</scope>
    <source>
        <strain evidence="15 16">DSM 22967</strain>
    </source>
</reference>
<dbReference type="SUPFAM" id="SSF54211">
    <property type="entry name" value="Ribosomal protein S5 domain 2-like"/>
    <property type="match status" value="1"/>
</dbReference>
<evidence type="ECO:0000256" key="10">
    <source>
        <dbReference type="ARBA" id="ARBA00022840"/>
    </source>
</evidence>
<dbReference type="OrthoDB" id="9769912at2"/>
<dbReference type="PANTHER" id="PTHR20861:SF1">
    <property type="entry name" value="HOMOSERINE KINASE"/>
    <property type="match status" value="1"/>
</dbReference>
<dbReference type="GO" id="GO:0004413">
    <property type="term" value="F:homoserine kinase activity"/>
    <property type="evidence" value="ECO:0007669"/>
    <property type="project" value="UniProtKB-UniRule"/>
</dbReference>
<evidence type="ECO:0000256" key="4">
    <source>
        <dbReference type="ARBA" id="ARBA00017858"/>
    </source>
</evidence>
<dbReference type="HAMAP" id="MF_00384">
    <property type="entry name" value="Homoser_kinase"/>
    <property type="match status" value="1"/>
</dbReference>
<dbReference type="GO" id="GO:0005737">
    <property type="term" value="C:cytoplasm"/>
    <property type="evidence" value="ECO:0007669"/>
    <property type="project" value="UniProtKB-SubCell"/>
</dbReference>
<comment type="pathway">
    <text evidence="1 13">Amino-acid biosynthesis; L-threonine biosynthesis; L-threonine from L-aspartate: step 4/5.</text>
</comment>
<keyword evidence="8 13" id="KW-0547">Nucleotide-binding</keyword>
<comment type="subcellular location">
    <subcellularLocation>
        <location evidence="13">Cytoplasm</location>
    </subcellularLocation>
</comment>
<dbReference type="PRINTS" id="PR00958">
    <property type="entry name" value="HOMSERKINASE"/>
</dbReference>
<evidence type="ECO:0000256" key="2">
    <source>
        <dbReference type="ARBA" id="ARBA00007370"/>
    </source>
</evidence>
<evidence type="ECO:0000256" key="8">
    <source>
        <dbReference type="ARBA" id="ARBA00022741"/>
    </source>
</evidence>
<evidence type="ECO:0000256" key="5">
    <source>
        <dbReference type="ARBA" id="ARBA00022605"/>
    </source>
</evidence>
<dbReference type="InterPro" id="IPR036554">
    <property type="entry name" value="GHMP_kinase_C_sf"/>
</dbReference>
<keyword evidence="6 13" id="KW-0808">Transferase</keyword>
<dbReference type="GO" id="GO:0005524">
    <property type="term" value="F:ATP binding"/>
    <property type="evidence" value="ECO:0007669"/>
    <property type="project" value="UniProtKB-UniRule"/>
</dbReference>
<comment type="similarity">
    <text evidence="2 13">Belongs to the GHMP kinase family. Homoserine kinase subfamily.</text>
</comment>
<evidence type="ECO:0000256" key="12">
    <source>
        <dbReference type="ARBA" id="ARBA00049954"/>
    </source>
</evidence>
<dbReference type="SUPFAM" id="SSF55060">
    <property type="entry name" value="GHMP Kinase, C-terminal domain"/>
    <property type="match status" value="1"/>
</dbReference>
<evidence type="ECO:0000256" key="1">
    <source>
        <dbReference type="ARBA" id="ARBA00005015"/>
    </source>
</evidence>
<keyword evidence="9 13" id="KW-0418">Kinase</keyword>
<proteinExistence type="inferred from homology"/>
<keyword evidence="10 13" id="KW-0067">ATP-binding</keyword>
<dbReference type="AlphaFoldDB" id="A0A3D9UQV9"/>
<dbReference type="EMBL" id="QTUA01000001">
    <property type="protein sequence ID" value="REF31828.1"/>
    <property type="molecule type" value="Genomic_DNA"/>
</dbReference>
<comment type="catalytic activity">
    <reaction evidence="11 13">
        <text>L-homoserine + ATP = O-phospho-L-homoserine + ADP + H(+)</text>
        <dbReference type="Rhea" id="RHEA:13985"/>
        <dbReference type="ChEBI" id="CHEBI:15378"/>
        <dbReference type="ChEBI" id="CHEBI:30616"/>
        <dbReference type="ChEBI" id="CHEBI:57476"/>
        <dbReference type="ChEBI" id="CHEBI:57590"/>
        <dbReference type="ChEBI" id="CHEBI:456216"/>
        <dbReference type="EC" id="2.7.1.39"/>
    </reaction>
</comment>
<dbReference type="InterPro" id="IPR000870">
    <property type="entry name" value="Homoserine_kinase"/>
</dbReference>
<dbReference type="PANTHER" id="PTHR20861">
    <property type="entry name" value="HOMOSERINE/4-DIPHOSPHOCYTIDYL-2-C-METHYL-D-ERYTHRITOL KINASE"/>
    <property type="match status" value="1"/>
</dbReference>
<dbReference type="UniPathway" id="UPA00050">
    <property type="reaction ID" value="UER00064"/>
</dbReference>
<comment type="caution">
    <text evidence="15">The sequence shown here is derived from an EMBL/GenBank/DDBJ whole genome shotgun (WGS) entry which is preliminary data.</text>
</comment>
<dbReference type="RefSeq" id="WP_115923615.1">
    <property type="nucleotide sequence ID" value="NZ_QTUA01000001.1"/>
</dbReference>
<dbReference type="NCBIfam" id="TIGR00191">
    <property type="entry name" value="thrB"/>
    <property type="match status" value="1"/>
</dbReference>
<evidence type="ECO:0000313" key="15">
    <source>
        <dbReference type="EMBL" id="REF31828.1"/>
    </source>
</evidence>
<protein>
    <recommendedName>
        <fullName evidence="4 13">Homoserine kinase</fullName>
        <shortName evidence="13">HK</shortName>
        <shortName evidence="13">HSK</shortName>
        <ecNumber evidence="3 13">2.7.1.39</ecNumber>
    </recommendedName>
</protein>
<dbReference type="EC" id="2.7.1.39" evidence="3 13"/>
<evidence type="ECO:0000256" key="9">
    <source>
        <dbReference type="ARBA" id="ARBA00022777"/>
    </source>
</evidence>
<feature type="binding site" evidence="13">
    <location>
        <begin position="97"/>
        <end position="107"/>
    </location>
    <ligand>
        <name>ATP</name>
        <dbReference type="ChEBI" id="CHEBI:30616"/>
    </ligand>
</feature>
<evidence type="ECO:0000256" key="6">
    <source>
        <dbReference type="ARBA" id="ARBA00022679"/>
    </source>
</evidence>
<gene>
    <name evidence="13" type="primary">thrB</name>
    <name evidence="15" type="ORF">DFJ65_2911</name>
</gene>
<keyword evidence="13" id="KW-0963">Cytoplasm</keyword>
<evidence type="ECO:0000256" key="13">
    <source>
        <dbReference type="HAMAP-Rule" id="MF_00384"/>
    </source>
</evidence>
<keyword evidence="16" id="KW-1185">Reference proteome</keyword>
<keyword evidence="7 13" id="KW-0791">Threonine biosynthesis</keyword>
<dbReference type="InterPro" id="IPR006204">
    <property type="entry name" value="GHMP_kinase_N_dom"/>
</dbReference>